<dbReference type="Pfam" id="PF02116">
    <property type="entry name" value="STE2"/>
    <property type="match status" value="1"/>
</dbReference>
<proteinExistence type="predicted"/>
<dbReference type="PANTHER" id="PTHR28009:SF1">
    <property type="entry name" value="PHEROMONE ALPHA FACTOR RECEPTOR"/>
    <property type="match status" value="1"/>
</dbReference>
<dbReference type="PANTHER" id="PTHR28009">
    <property type="entry name" value="PHEROMONE ALPHA FACTOR RECEPTOR"/>
    <property type="match status" value="1"/>
</dbReference>
<dbReference type="Gene3D" id="1.10.287.920">
    <property type="entry name" value="Pheromone alpha factor receptor"/>
    <property type="match status" value="1"/>
</dbReference>
<dbReference type="EMBL" id="BACD03000032">
    <property type="protein sequence ID" value="GAO50362.1"/>
    <property type="molecule type" value="Genomic_DNA"/>
</dbReference>
<sequence length="370" mass="41307">MSDSVFEYDASFDYYNQPFNVTAVGYGVITYALSDIDSFEQGRVNNCAIFAAQVGMCGMLALVLMMVTKPEKRRTPLFLVNMASLFVNCLRNILQICYWTGPFLSVPLNFAGDFSHVTKAAYNVSKSAAIVQVFLVAFIQVSLIMQVRVVYSSQKTLNYIMTPVSCVLSATVVVFWASAAAFNVRQIDGNEITDVTWVFRASRILATVSICFFCAIFSSKLFTTIRTRRRLGLKQFGPMQVIFIMGLQTLFIPMILTITDIWVTLSSLATFTTTVVVISLPLSSMWATVEAEKLRPSVMPTSAVGNSKIMFSSNGTQHDRNEFSLYPMDEKRQYSTNVEARESTWGAEGIRVNKTVDVSEERIPLGDDRV</sequence>
<dbReference type="OMA" id="VSICYFS"/>
<evidence type="ECO:0008006" key="4">
    <source>
        <dbReference type="Google" id="ProtNLM"/>
    </source>
</evidence>
<dbReference type="CDD" id="cd14939">
    <property type="entry name" value="7tmD_STE2"/>
    <property type="match status" value="1"/>
</dbReference>
<keyword evidence="1" id="KW-1133">Transmembrane helix</keyword>
<dbReference type="GO" id="GO:0038038">
    <property type="term" value="C:G protein-coupled receptor homodimeric complex"/>
    <property type="evidence" value="ECO:0007669"/>
    <property type="project" value="TreeGrafter"/>
</dbReference>
<gene>
    <name evidence="2" type="ORF">G7K_4489-t1</name>
</gene>
<dbReference type="GO" id="GO:0004932">
    <property type="term" value="F:mating-type factor pheromone receptor activity"/>
    <property type="evidence" value="ECO:0007669"/>
    <property type="project" value="InterPro"/>
</dbReference>
<comment type="caution">
    <text evidence="2">The sequence shown here is derived from an EMBL/GenBank/DDBJ whole genome shotgun (WGS) entry which is preliminary data.</text>
</comment>
<feature type="transmembrane region" description="Helical" evidence="1">
    <location>
        <begin position="239"/>
        <end position="262"/>
    </location>
</feature>
<feature type="transmembrane region" description="Helical" evidence="1">
    <location>
        <begin position="48"/>
        <end position="67"/>
    </location>
</feature>
<organism evidence="2 3">
    <name type="scientific">Saitoella complicata (strain BCRC 22490 / CBS 7301 / JCM 7358 / NBRC 10748 / NRRL Y-17804)</name>
    <dbReference type="NCBI Taxonomy" id="698492"/>
    <lineage>
        <taxon>Eukaryota</taxon>
        <taxon>Fungi</taxon>
        <taxon>Dikarya</taxon>
        <taxon>Ascomycota</taxon>
        <taxon>Taphrinomycotina</taxon>
        <taxon>Taphrinomycotina incertae sedis</taxon>
        <taxon>Saitoella</taxon>
    </lineage>
</organism>
<evidence type="ECO:0000256" key="1">
    <source>
        <dbReference type="SAM" id="Phobius"/>
    </source>
</evidence>
<name>A0A0E9NKH5_SAICN</name>
<evidence type="ECO:0000313" key="3">
    <source>
        <dbReference type="Proteomes" id="UP000033140"/>
    </source>
</evidence>
<dbReference type="AlphaFoldDB" id="A0A0E9NKH5"/>
<feature type="transmembrane region" description="Helical" evidence="1">
    <location>
        <begin position="121"/>
        <end position="145"/>
    </location>
</feature>
<dbReference type="InterPro" id="IPR027458">
    <property type="entry name" value="STE2_TM1-TM2_sf"/>
</dbReference>
<dbReference type="GO" id="GO:0000750">
    <property type="term" value="P:pheromone-dependent signal transduction involved in conjugation with cellular fusion"/>
    <property type="evidence" value="ECO:0007669"/>
    <property type="project" value="TreeGrafter"/>
</dbReference>
<protein>
    <recommendedName>
        <fullName evidence="4">Pheromone alpha factor receptor</fullName>
    </recommendedName>
</protein>
<feature type="transmembrane region" description="Helical" evidence="1">
    <location>
        <begin position="197"/>
        <end position="218"/>
    </location>
</feature>
<evidence type="ECO:0000313" key="2">
    <source>
        <dbReference type="EMBL" id="GAO50362.1"/>
    </source>
</evidence>
<keyword evidence="1" id="KW-0812">Transmembrane</keyword>
<reference evidence="2 3" key="2">
    <citation type="journal article" date="2014" name="J. Gen. Appl. Microbiol.">
        <title>The early diverging ascomycetous budding yeast Saitoella complicata has three histone deacetylases belonging to the Clr6, Hos2, and Rpd3 lineages.</title>
        <authorList>
            <person name="Nishida H."/>
            <person name="Matsumoto T."/>
            <person name="Kondo S."/>
            <person name="Hamamoto M."/>
            <person name="Yoshikawa H."/>
        </authorList>
    </citation>
    <scope>NUCLEOTIDE SEQUENCE [LARGE SCALE GENOMIC DNA]</scope>
    <source>
        <strain evidence="2 3">NRRL Y-17804</strain>
    </source>
</reference>
<reference evidence="2 3" key="3">
    <citation type="journal article" date="2015" name="Genome Announc.">
        <title>Draft Genome Sequence of the Archiascomycetous Yeast Saitoella complicata.</title>
        <authorList>
            <person name="Yamauchi K."/>
            <person name="Kondo S."/>
            <person name="Hamamoto M."/>
            <person name="Takahashi Y."/>
            <person name="Ogura Y."/>
            <person name="Hayashi T."/>
            <person name="Nishida H."/>
        </authorList>
    </citation>
    <scope>NUCLEOTIDE SEQUENCE [LARGE SCALE GENOMIC DNA]</scope>
    <source>
        <strain evidence="2 3">NRRL Y-17804</strain>
    </source>
</reference>
<dbReference type="InterPro" id="IPR000366">
    <property type="entry name" value="GPCR_STE2"/>
</dbReference>
<keyword evidence="1" id="KW-0472">Membrane</keyword>
<feature type="transmembrane region" description="Helical" evidence="1">
    <location>
        <begin position="268"/>
        <end position="289"/>
    </location>
</feature>
<dbReference type="STRING" id="698492.A0A0E9NKH5"/>
<dbReference type="PRINTS" id="PR00250">
    <property type="entry name" value="GPCRSTE2"/>
</dbReference>
<accession>A0A0E9NKH5</accession>
<keyword evidence="3" id="KW-1185">Reference proteome</keyword>
<dbReference type="Proteomes" id="UP000033140">
    <property type="component" value="Unassembled WGS sequence"/>
</dbReference>
<reference evidence="2 3" key="1">
    <citation type="journal article" date="2011" name="J. Gen. Appl. Microbiol.">
        <title>Draft genome sequencing of the enigmatic yeast Saitoella complicata.</title>
        <authorList>
            <person name="Nishida H."/>
            <person name="Hamamoto M."/>
            <person name="Sugiyama J."/>
        </authorList>
    </citation>
    <scope>NUCLEOTIDE SEQUENCE [LARGE SCALE GENOMIC DNA]</scope>
    <source>
        <strain evidence="2 3">NRRL Y-17804</strain>
    </source>
</reference>
<feature type="transmembrane region" description="Helical" evidence="1">
    <location>
        <begin position="157"/>
        <end position="177"/>
    </location>
</feature>